<accession>A0A6U8K9A9</accession>
<name>A0A6U8K9A9_9EUGL</name>
<dbReference type="EMBL" id="HBGA01120583">
    <property type="protein sequence ID" value="CAD9033439.1"/>
    <property type="molecule type" value="Transcribed_RNA"/>
</dbReference>
<reference evidence="1" key="1">
    <citation type="submission" date="2021-01" db="EMBL/GenBank/DDBJ databases">
        <authorList>
            <person name="Corre E."/>
            <person name="Pelletier E."/>
            <person name="Niang G."/>
            <person name="Scheremetjew M."/>
            <person name="Finn R."/>
            <person name="Kale V."/>
            <person name="Holt S."/>
            <person name="Cochrane G."/>
            <person name="Meng A."/>
            <person name="Brown T."/>
            <person name="Cohen L."/>
        </authorList>
    </citation>
    <scope>NUCLEOTIDE SEQUENCE</scope>
    <source>
        <strain evidence="1">NIES-381</strain>
    </source>
</reference>
<gene>
    <name evidence="1" type="ORF">EGYM00392_LOCUS44586</name>
    <name evidence="2" type="ORF">EGYM00392_LOCUS44587</name>
</gene>
<evidence type="ECO:0000313" key="2">
    <source>
        <dbReference type="EMBL" id="CAD9033440.1"/>
    </source>
</evidence>
<dbReference type="EMBL" id="HBGA01120584">
    <property type="protein sequence ID" value="CAD9033440.1"/>
    <property type="molecule type" value="Transcribed_RNA"/>
</dbReference>
<sequence>MPDVGFCAPCLPKCPTSDNKVKYTDPLFVYFLFVFVTRINAAKDRHQNVCQFCFLVSPTAQVNDGSSPSGGRDKDPPPAMSLAFQNYWGPMQVTTTTHLFCVLSLKRHQ</sequence>
<proteinExistence type="predicted"/>
<dbReference type="AlphaFoldDB" id="A0A6U8K9A9"/>
<protein>
    <submittedName>
        <fullName evidence="1">Uncharacterized protein</fullName>
    </submittedName>
</protein>
<evidence type="ECO:0000313" key="1">
    <source>
        <dbReference type="EMBL" id="CAD9033439.1"/>
    </source>
</evidence>
<organism evidence="1">
    <name type="scientific">Eutreptiella gymnastica</name>
    <dbReference type="NCBI Taxonomy" id="73025"/>
    <lineage>
        <taxon>Eukaryota</taxon>
        <taxon>Discoba</taxon>
        <taxon>Euglenozoa</taxon>
        <taxon>Euglenida</taxon>
        <taxon>Spirocuta</taxon>
        <taxon>Euglenophyceae</taxon>
        <taxon>Eutreptiales</taxon>
        <taxon>Eutreptiaceae</taxon>
        <taxon>Eutreptiella</taxon>
    </lineage>
</organism>